<proteinExistence type="predicted"/>
<dbReference type="KEGG" id="aay:WYH_03031"/>
<dbReference type="RefSeq" id="WP_218917148.1">
    <property type="nucleotide sequence ID" value="NZ_CP011452.2"/>
</dbReference>
<gene>
    <name evidence="1" type="ORF">WYH_03031</name>
</gene>
<dbReference type="Pfam" id="PF08592">
    <property type="entry name" value="Anthrone_oxy"/>
    <property type="match status" value="1"/>
</dbReference>
<evidence type="ECO:0000313" key="1">
    <source>
        <dbReference type="EMBL" id="AKH44051.1"/>
    </source>
</evidence>
<sequence>MQIVLGAILWFAVLAVGIMAGVYFTFSTFLMQSLDRLDRPAGMVAMQTINRVILVSPFLPLFFVSSLACAALVVAGVVYWNLPGSWQMAAGGAAYVLGMFVVTATRNVPLNNALEATDPAGPEGEAMWRRYMKRWMAWNHVRSVACVLSLALLVMAVMERG</sequence>
<dbReference type="EMBL" id="CP011452">
    <property type="protein sequence ID" value="AKH44051.1"/>
    <property type="molecule type" value="Genomic_DNA"/>
</dbReference>
<dbReference type="Proteomes" id="UP000034392">
    <property type="component" value="Chromosome"/>
</dbReference>
<keyword evidence="2" id="KW-1185">Reference proteome</keyword>
<dbReference type="InterPro" id="IPR013901">
    <property type="entry name" value="Anthrone_oxy"/>
</dbReference>
<protein>
    <submittedName>
        <fullName evidence="1">Uncharacterized protein</fullName>
    </submittedName>
</protein>
<evidence type="ECO:0000313" key="2">
    <source>
        <dbReference type="Proteomes" id="UP000034392"/>
    </source>
</evidence>
<reference evidence="1" key="1">
    <citation type="submission" date="2015-05" db="EMBL/GenBank/DDBJ databases">
        <title>The complete genome of Altererythrobacter atlanticus strain 26DY36.</title>
        <authorList>
            <person name="Wu Y.-H."/>
            <person name="Cheng H."/>
            <person name="Wu X.-W."/>
        </authorList>
    </citation>
    <scope>NUCLEOTIDE SEQUENCE [LARGE SCALE GENOMIC DNA]</scope>
    <source>
        <strain evidence="1">26DY36</strain>
    </source>
</reference>
<name>A0A0F7KXT2_9SPHN</name>
<dbReference type="PATRIC" id="fig|1267766.3.peg.3067"/>
<dbReference type="AlphaFoldDB" id="A0A0F7KXT2"/>
<organism evidence="1 2">
    <name type="scientific">Croceibacterium atlanticum</name>
    <dbReference type="NCBI Taxonomy" id="1267766"/>
    <lineage>
        <taxon>Bacteria</taxon>
        <taxon>Pseudomonadati</taxon>
        <taxon>Pseudomonadota</taxon>
        <taxon>Alphaproteobacteria</taxon>
        <taxon>Sphingomonadales</taxon>
        <taxon>Erythrobacteraceae</taxon>
        <taxon>Croceibacterium</taxon>
    </lineage>
</organism>
<accession>A0A0F7KXT2</accession>